<dbReference type="SMART" id="SM00419">
    <property type="entry name" value="HTH_CRP"/>
    <property type="match status" value="1"/>
</dbReference>
<sequence length="1203" mass="131490">MMIRNPGEGSFWRALGDAERRNLLAIGHVTAVPARGTLCHQGTPARDVLILVDGFAKEMMDAHDGTEAIIGLLGPGDLEGDQAIWGHPQRATLTALTELTVLRVDSRKLATMVAADPRITDALMRVTATRWTHAGRRHAVRAGTPSQRLAFHLQELAARFGQGGRHGIRVPMPFTHAELANWIGISRESLGRSFARWRGGLIDTSPARAILVLDAAGLREEAGPWGEEWSVPEAPPPGVAVRLAVRPPVTLVRSAARLPARPEYFTGRRAELTRLSLLQADRRRVIVVQGMAGVGKTALAVHWAHLVADSFPDGRIFVDLRGPGKAATPVEALGQILRGLGVPGDQVPTDENELVALYRSLMSGGRILLVLDNASGEYEQIRPLIPLETAGLVLVTTKQRLRGLDSREGDLTTFELGEMQPDEAVDLVAAVVGDGRVETERAAAEELARECAYLPLALRIAAAKLAGAREDSIAGTVRQLSGRDRLSAFALPDDPHGALRAAFEVSYTGLSPDLRAAFRRLGLTVGPDFAPPSVAALFGCDEEAALAALEELKRAFLVVEPVPGRYRLHDLLKDFSRDLGSLEDAESDRQNVQRRLLSHYLNQARAARDALGGQGRQEAIAWFEAERRCLVSAVRRSAGLGLHRTAYALADALYDFMEFRRYSEDNIAVHRLGLSSAQAASDWGAAAVMLHHLAVAHLELGRCVRAIGYGEDARRGYRALGDRSGEAAVLDALAAVYAMLGRQPVAIEHAEMALVIHRDLGEAGGEARALDILAQSHLRLGRYDEAFAYAMHALELRQVLGDRRGEAETLLNLARVHRHRGNFQRAMVFALEALEVRQQLEHRHGEADARSELARIHQQLGNAELARRDANLALAIYRSVGARDGEGETLVILARVRISEARYTEAVTHCADALRVLRAIQHRSAEAEAAALFGASYYWLGRYPEARENLRRSIEIRRQVGDLAGEAHDLDYLGKLERRLGRTSEAVLLGLEALALFQELGAREGEAGTLGSLARTYLRLGLGEEAEQAIETSLEIRRAIDDRLGLGTGLDTLALILRRTGRPDEAAEISREALKIMDEVGDLQGIATANVNLGDTCLLLDRLSDARRCAETALTIATDLGDRRNLSSANHTLGLVCQRQDRHDQAIAHFETEIELRAEMGDHRGQIHALEAVIDSRLLQGDRSRAEETRRRVAGIQRWLGHH</sequence>
<dbReference type="Pfam" id="PF00027">
    <property type="entry name" value="cNMP_binding"/>
    <property type="match status" value="1"/>
</dbReference>
<dbReference type="InterPro" id="IPR011990">
    <property type="entry name" value="TPR-like_helical_dom_sf"/>
</dbReference>
<dbReference type="RefSeq" id="WP_344835542.1">
    <property type="nucleotide sequence ID" value="NZ_BAAAUV010000022.1"/>
</dbReference>
<keyword evidence="1" id="KW-0805">Transcription regulation</keyword>
<name>A0ABP6QJN9_9ACTN</name>
<feature type="domain" description="HTH crp-type" evidence="6">
    <location>
        <begin position="143"/>
        <end position="216"/>
    </location>
</feature>
<dbReference type="PROSITE" id="PS50042">
    <property type="entry name" value="CNMP_BINDING_3"/>
    <property type="match status" value="1"/>
</dbReference>
<dbReference type="SMART" id="SM00028">
    <property type="entry name" value="TPR"/>
    <property type="match status" value="11"/>
</dbReference>
<evidence type="ECO:0000256" key="1">
    <source>
        <dbReference type="ARBA" id="ARBA00023015"/>
    </source>
</evidence>
<dbReference type="EMBL" id="BAAAUV010000022">
    <property type="protein sequence ID" value="GAA3231691.1"/>
    <property type="molecule type" value="Genomic_DNA"/>
</dbReference>
<dbReference type="Pfam" id="PF13424">
    <property type="entry name" value="TPR_12"/>
    <property type="match status" value="5"/>
</dbReference>
<dbReference type="InterPro" id="IPR018490">
    <property type="entry name" value="cNMP-bd_dom_sf"/>
</dbReference>
<dbReference type="InterPro" id="IPR027417">
    <property type="entry name" value="P-loop_NTPase"/>
</dbReference>
<dbReference type="SUPFAM" id="SSF52540">
    <property type="entry name" value="P-loop containing nucleoside triphosphate hydrolases"/>
    <property type="match status" value="1"/>
</dbReference>
<dbReference type="Gene3D" id="1.25.40.10">
    <property type="entry name" value="Tetratricopeptide repeat domain"/>
    <property type="match status" value="4"/>
</dbReference>
<gene>
    <name evidence="7" type="ORF">GCM10010468_62910</name>
</gene>
<evidence type="ECO:0000259" key="5">
    <source>
        <dbReference type="PROSITE" id="PS50042"/>
    </source>
</evidence>
<dbReference type="InterPro" id="IPR002182">
    <property type="entry name" value="NB-ARC"/>
</dbReference>
<evidence type="ECO:0008006" key="9">
    <source>
        <dbReference type="Google" id="ProtNLM"/>
    </source>
</evidence>
<feature type="repeat" description="TPR" evidence="4">
    <location>
        <begin position="927"/>
        <end position="960"/>
    </location>
</feature>
<dbReference type="InterPro" id="IPR036390">
    <property type="entry name" value="WH_DNA-bd_sf"/>
</dbReference>
<dbReference type="Gene3D" id="3.40.50.300">
    <property type="entry name" value="P-loop containing nucleotide triphosphate hydrolases"/>
    <property type="match status" value="1"/>
</dbReference>
<dbReference type="InterPro" id="IPR012318">
    <property type="entry name" value="HTH_CRP"/>
</dbReference>
<dbReference type="Pfam" id="PF00931">
    <property type="entry name" value="NB-ARC"/>
    <property type="match status" value="1"/>
</dbReference>
<dbReference type="SUPFAM" id="SSF48452">
    <property type="entry name" value="TPR-like"/>
    <property type="match status" value="3"/>
</dbReference>
<protein>
    <recommendedName>
        <fullName evidence="9">Tetratricopeptide repeat protein</fullName>
    </recommendedName>
</protein>
<dbReference type="SUPFAM" id="SSF46785">
    <property type="entry name" value="Winged helix' DNA-binding domain"/>
    <property type="match status" value="1"/>
</dbReference>
<proteinExistence type="predicted"/>
<dbReference type="Proteomes" id="UP001501237">
    <property type="component" value="Unassembled WGS sequence"/>
</dbReference>
<dbReference type="PRINTS" id="PR00364">
    <property type="entry name" value="DISEASERSIST"/>
</dbReference>
<dbReference type="PANTHER" id="PTHR47691">
    <property type="entry name" value="REGULATOR-RELATED"/>
    <property type="match status" value="1"/>
</dbReference>
<organism evidence="7 8">
    <name type="scientific">Actinocorallia longicatena</name>
    <dbReference type="NCBI Taxonomy" id="111803"/>
    <lineage>
        <taxon>Bacteria</taxon>
        <taxon>Bacillati</taxon>
        <taxon>Actinomycetota</taxon>
        <taxon>Actinomycetes</taxon>
        <taxon>Streptosporangiales</taxon>
        <taxon>Thermomonosporaceae</taxon>
        <taxon>Actinocorallia</taxon>
    </lineage>
</organism>
<reference evidence="8" key="1">
    <citation type="journal article" date="2019" name="Int. J. Syst. Evol. Microbiol.">
        <title>The Global Catalogue of Microorganisms (GCM) 10K type strain sequencing project: providing services to taxonomists for standard genome sequencing and annotation.</title>
        <authorList>
            <consortium name="The Broad Institute Genomics Platform"/>
            <consortium name="The Broad Institute Genome Sequencing Center for Infectious Disease"/>
            <person name="Wu L."/>
            <person name="Ma J."/>
        </authorList>
    </citation>
    <scope>NUCLEOTIDE SEQUENCE [LARGE SCALE GENOMIC DNA]</scope>
    <source>
        <strain evidence="8">JCM 9377</strain>
    </source>
</reference>
<comment type="caution">
    <text evidence="7">The sequence shown here is derived from an EMBL/GenBank/DDBJ whole genome shotgun (WGS) entry which is preliminary data.</text>
</comment>
<evidence type="ECO:0000313" key="7">
    <source>
        <dbReference type="EMBL" id="GAA3231691.1"/>
    </source>
</evidence>
<dbReference type="InterPro" id="IPR014710">
    <property type="entry name" value="RmlC-like_jellyroll"/>
</dbReference>
<dbReference type="InterPro" id="IPR000595">
    <property type="entry name" value="cNMP-bd_dom"/>
</dbReference>
<dbReference type="InterPro" id="IPR019734">
    <property type="entry name" value="TPR_rpt"/>
</dbReference>
<accession>A0ABP6QJN9</accession>
<keyword evidence="4" id="KW-0802">TPR repeat</keyword>
<evidence type="ECO:0000256" key="2">
    <source>
        <dbReference type="ARBA" id="ARBA00023125"/>
    </source>
</evidence>
<dbReference type="CDD" id="cd00038">
    <property type="entry name" value="CAP_ED"/>
    <property type="match status" value="1"/>
</dbReference>
<dbReference type="PANTHER" id="PTHR47691:SF3">
    <property type="entry name" value="HTH-TYPE TRANSCRIPTIONAL REGULATOR RV0890C-RELATED"/>
    <property type="match status" value="1"/>
</dbReference>
<evidence type="ECO:0000259" key="6">
    <source>
        <dbReference type="PROSITE" id="PS51063"/>
    </source>
</evidence>
<evidence type="ECO:0000256" key="3">
    <source>
        <dbReference type="ARBA" id="ARBA00023163"/>
    </source>
</evidence>
<keyword evidence="8" id="KW-1185">Reference proteome</keyword>
<dbReference type="Gene3D" id="2.60.120.10">
    <property type="entry name" value="Jelly Rolls"/>
    <property type="match status" value="1"/>
</dbReference>
<evidence type="ECO:0000256" key="4">
    <source>
        <dbReference type="PROSITE-ProRule" id="PRU00339"/>
    </source>
</evidence>
<dbReference type="PROSITE" id="PS50005">
    <property type="entry name" value="TPR"/>
    <property type="match status" value="1"/>
</dbReference>
<dbReference type="SMART" id="SM00100">
    <property type="entry name" value="cNMP"/>
    <property type="match status" value="1"/>
</dbReference>
<keyword evidence="2" id="KW-0238">DNA-binding</keyword>
<keyword evidence="3" id="KW-0804">Transcription</keyword>
<dbReference type="PROSITE" id="PS51063">
    <property type="entry name" value="HTH_CRP_2"/>
    <property type="match status" value="1"/>
</dbReference>
<evidence type="ECO:0000313" key="8">
    <source>
        <dbReference type="Proteomes" id="UP001501237"/>
    </source>
</evidence>
<dbReference type="SUPFAM" id="SSF51206">
    <property type="entry name" value="cAMP-binding domain-like"/>
    <property type="match status" value="1"/>
</dbReference>
<feature type="domain" description="Cyclic nucleotide-binding" evidence="5">
    <location>
        <begin position="11"/>
        <end position="113"/>
    </location>
</feature>
<dbReference type="Pfam" id="PF13545">
    <property type="entry name" value="HTH_Crp_2"/>
    <property type="match status" value="1"/>
</dbReference>